<dbReference type="NCBIfam" id="TIGR00426">
    <property type="entry name" value="competence protein ComEA helix-hairpin-helix repeat region"/>
    <property type="match status" value="1"/>
</dbReference>
<dbReference type="OrthoDB" id="7510573at2"/>
<dbReference type="Proteomes" id="UP000006201">
    <property type="component" value="Unassembled WGS sequence"/>
</dbReference>
<evidence type="ECO:0000313" key="3">
    <source>
        <dbReference type="EMBL" id="EAR27474.1"/>
    </source>
</evidence>
<dbReference type="GO" id="GO:0003677">
    <property type="term" value="F:DNA binding"/>
    <property type="evidence" value="ECO:0007669"/>
    <property type="project" value="InterPro"/>
</dbReference>
<dbReference type="EMBL" id="AAOH01000006">
    <property type="protein sequence ID" value="EAR27474.1"/>
    <property type="molecule type" value="Genomic_DNA"/>
</dbReference>
<keyword evidence="1" id="KW-0732">Signal</keyword>
<dbReference type="SUPFAM" id="SSF47781">
    <property type="entry name" value="RuvA domain 2-like"/>
    <property type="match status" value="1"/>
</dbReference>
<protein>
    <recommendedName>
        <fullName evidence="2">Helix-hairpin-helix DNA-binding motif class 1 domain-containing protein</fullName>
    </recommendedName>
</protein>
<dbReference type="STRING" id="87626.PTD2_15582"/>
<dbReference type="InterPro" id="IPR003583">
    <property type="entry name" value="Hlx-hairpin-Hlx_DNA-bd_motif"/>
</dbReference>
<feature type="domain" description="Helix-hairpin-helix DNA-binding motif class 1" evidence="2">
    <location>
        <begin position="79"/>
        <end position="98"/>
    </location>
</feature>
<dbReference type="InterPro" id="IPR010994">
    <property type="entry name" value="RuvA_2-like"/>
</dbReference>
<evidence type="ECO:0000259" key="2">
    <source>
        <dbReference type="SMART" id="SM00278"/>
    </source>
</evidence>
<accession>A4CD31</accession>
<evidence type="ECO:0000256" key="1">
    <source>
        <dbReference type="SAM" id="SignalP"/>
    </source>
</evidence>
<organism evidence="3 4">
    <name type="scientific">Pseudoalteromonas tunicata D2</name>
    <dbReference type="NCBI Taxonomy" id="87626"/>
    <lineage>
        <taxon>Bacteria</taxon>
        <taxon>Pseudomonadati</taxon>
        <taxon>Pseudomonadota</taxon>
        <taxon>Gammaproteobacteria</taxon>
        <taxon>Alteromonadales</taxon>
        <taxon>Pseudoalteromonadaceae</taxon>
        <taxon>Pseudoalteromonas</taxon>
    </lineage>
</organism>
<dbReference type="AlphaFoldDB" id="A4CD31"/>
<name>A4CD31_9GAMM</name>
<dbReference type="Gene3D" id="1.10.150.280">
    <property type="entry name" value="AF1531-like domain"/>
    <property type="match status" value="1"/>
</dbReference>
<reference evidence="3 4" key="1">
    <citation type="submission" date="2006-02" db="EMBL/GenBank/DDBJ databases">
        <authorList>
            <person name="Moran M.A."/>
            <person name="Kjelleberg S."/>
            <person name="Egan S."/>
            <person name="Saunders N."/>
            <person name="Thomas T."/>
            <person name="Ferriera S."/>
            <person name="Johnson J."/>
            <person name="Kravitz S."/>
            <person name="Halpern A."/>
            <person name="Remington K."/>
            <person name="Beeson K."/>
            <person name="Tran B."/>
            <person name="Rogers Y.-H."/>
            <person name="Friedman R."/>
            <person name="Venter J.C."/>
        </authorList>
    </citation>
    <scope>NUCLEOTIDE SEQUENCE [LARGE SCALE GENOMIC DNA]</scope>
    <source>
        <strain evidence="3 4">D2</strain>
    </source>
</reference>
<dbReference type="GO" id="GO:0015627">
    <property type="term" value="C:type II protein secretion system complex"/>
    <property type="evidence" value="ECO:0007669"/>
    <property type="project" value="TreeGrafter"/>
</dbReference>
<sequence>MKFITLISFVLSLLLTLPAMTFANEPAQPENMPVKMVSDLININTADLKTLQSLPGLGKTKAAAIIAYREQFGEFASLADLKNVKGIGDKVIAKLDGKISF</sequence>
<dbReference type="eggNOG" id="COG1555">
    <property type="taxonomic scope" value="Bacteria"/>
</dbReference>
<dbReference type="InterPro" id="IPR004509">
    <property type="entry name" value="Competence_ComEA_HhH"/>
</dbReference>
<dbReference type="RefSeq" id="WP_009838736.1">
    <property type="nucleotide sequence ID" value="NZ_AAOH01000006.1"/>
</dbReference>
<gene>
    <name evidence="3" type="ORF">PTD2_15582</name>
</gene>
<feature type="signal peptide" evidence="1">
    <location>
        <begin position="1"/>
        <end position="23"/>
    </location>
</feature>
<dbReference type="Pfam" id="PF12836">
    <property type="entry name" value="HHH_3"/>
    <property type="match status" value="1"/>
</dbReference>
<dbReference type="GO" id="GO:0006281">
    <property type="term" value="P:DNA repair"/>
    <property type="evidence" value="ECO:0007669"/>
    <property type="project" value="InterPro"/>
</dbReference>
<dbReference type="PANTHER" id="PTHR21180:SF32">
    <property type="entry name" value="ENDONUCLEASE_EXONUCLEASE_PHOSPHATASE FAMILY DOMAIN-CONTAINING PROTEIN 1"/>
    <property type="match status" value="1"/>
</dbReference>
<evidence type="ECO:0000313" key="4">
    <source>
        <dbReference type="Proteomes" id="UP000006201"/>
    </source>
</evidence>
<keyword evidence="4" id="KW-1185">Reference proteome</keyword>
<comment type="caution">
    <text evidence="3">The sequence shown here is derived from an EMBL/GenBank/DDBJ whole genome shotgun (WGS) entry which is preliminary data.</text>
</comment>
<feature type="domain" description="Helix-hairpin-helix DNA-binding motif class 1" evidence="2">
    <location>
        <begin position="49"/>
        <end position="68"/>
    </location>
</feature>
<feature type="chain" id="PRO_5002667196" description="Helix-hairpin-helix DNA-binding motif class 1 domain-containing protein" evidence="1">
    <location>
        <begin position="24"/>
        <end position="101"/>
    </location>
</feature>
<dbReference type="HOGENOM" id="CLU_052011_3_0_6"/>
<dbReference type="GO" id="GO:0015628">
    <property type="term" value="P:protein secretion by the type II secretion system"/>
    <property type="evidence" value="ECO:0007669"/>
    <property type="project" value="TreeGrafter"/>
</dbReference>
<dbReference type="InterPro" id="IPR051675">
    <property type="entry name" value="Endo/Exo/Phosphatase_dom_1"/>
</dbReference>
<proteinExistence type="predicted"/>
<dbReference type="PANTHER" id="PTHR21180">
    <property type="entry name" value="ENDONUCLEASE/EXONUCLEASE/PHOSPHATASE FAMILY DOMAIN-CONTAINING PROTEIN 1"/>
    <property type="match status" value="1"/>
</dbReference>
<dbReference type="SMART" id="SM00278">
    <property type="entry name" value="HhH1"/>
    <property type="match status" value="2"/>
</dbReference>